<dbReference type="PANTHER" id="PTHR47197:SF3">
    <property type="entry name" value="DIHYDRO-HEME D1 DEHYDROGENASE"/>
    <property type="match status" value="1"/>
</dbReference>
<comment type="caution">
    <text evidence="2">The sequence shown here is derived from an EMBL/GenBank/DDBJ whole genome shotgun (WGS) entry which is preliminary data.</text>
</comment>
<evidence type="ECO:0000313" key="2">
    <source>
        <dbReference type="EMBL" id="KPL53808.1"/>
    </source>
</evidence>
<dbReference type="InterPro" id="IPR003143">
    <property type="entry name" value="Cyt_cd1_C_sf"/>
</dbReference>
<keyword evidence="1" id="KW-0732">Signal</keyword>
<name>A0A0P6VMA8_9HYPH</name>
<keyword evidence="3" id="KW-1185">Reference proteome</keyword>
<dbReference type="Gene3D" id="2.140.10.20">
    <property type="entry name" value="C-terminal (heme d1) domain of cytochrome cd1-nitrite reductase"/>
    <property type="match status" value="1"/>
</dbReference>
<gene>
    <name evidence="2" type="ORF">ABB55_17660</name>
</gene>
<evidence type="ECO:0000313" key="3">
    <source>
        <dbReference type="Proteomes" id="UP000048984"/>
    </source>
</evidence>
<evidence type="ECO:0000256" key="1">
    <source>
        <dbReference type="SAM" id="SignalP"/>
    </source>
</evidence>
<feature type="signal peptide" evidence="1">
    <location>
        <begin position="1"/>
        <end position="20"/>
    </location>
</feature>
<dbReference type="STRING" id="665126.ABB55_17660"/>
<dbReference type="InterPro" id="IPR051200">
    <property type="entry name" value="Host-pathogen_enzymatic-act"/>
</dbReference>
<reference evidence="2 3" key="1">
    <citation type="submission" date="2015-09" db="EMBL/GenBank/DDBJ databases">
        <authorList>
            <person name="Jackson K.R."/>
            <person name="Lunt B.L."/>
            <person name="Fisher J.N.B."/>
            <person name="Gardner A.V."/>
            <person name="Bailey M.E."/>
            <person name="Deus L.M."/>
            <person name="Earl A.S."/>
            <person name="Gibby P.D."/>
            <person name="Hartmann K.A."/>
            <person name="Liu J.E."/>
            <person name="Manci A.M."/>
            <person name="Nielsen D.A."/>
            <person name="Solomon M.B."/>
            <person name="Breakwell D.P."/>
            <person name="Burnett S.H."/>
            <person name="Grose J.H."/>
        </authorList>
    </citation>
    <scope>NUCLEOTIDE SEQUENCE [LARGE SCALE GENOMIC DNA]</scope>
    <source>
        <strain evidence="2 3">16</strain>
    </source>
</reference>
<dbReference type="PROSITE" id="PS51318">
    <property type="entry name" value="TAT"/>
    <property type="match status" value="1"/>
</dbReference>
<protein>
    <submittedName>
        <fullName evidence="2">Protein nirF</fullName>
    </submittedName>
</protein>
<dbReference type="Pfam" id="PF02239">
    <property type="entry name" value="Cytochrom_D1"/>
    <property type="match status" value="1"/>
</dbReference>
<sequence length="404" mass="43298">MTAPAASRRALLAGLAGALAAPAVPGIVRAGEAPVLRGTGDLGLVVERADGAVLLVETTGRSRIARIDGLGDLSHASVCFSRDERYAYLFGRDGGLTKIDLLAARIDRRIVQAGNAIGGAISDDGTLVAVSNYEPGGVRVFDAATLAPVADIPAVDSRGNRSKTVGLVDIPFRGFAWSLYEGGEIWVADFWNRGNSPKLTRIFDIGRLPYDGVVTADGRHYVAGLFGEDALIRVDLWADSLKPERVLAGYGKGEAPLPVYKMPHLEGWAAVGDRLLLPAVGRHEVLVVDRERFAPVAAIPVHGQPVFIVARPDGRQAWVNFAHPLNDTVQVIDIPSLQVVHGFTPGPAVLHLEFTPRGHEVWISVRDADRVDIHETRSFGKIGELAARKPSGIFFTPRAHRIGV</sequence>
<dbReference type="AlphaFoldDB" id="A0A0P6VMA8"/>
<dbReference type="RefSeq" id="WP_054359972.1">
    <property type="nucleotide sequence ID" value="NZ_LJYW01000001.1"/>
</dbReference>
<dbReference type="PANTHER" id="PTHR47197">
    <property type="entry name" value="PROTEIN NIRF"/>
    <property type="match status" value="1"/>
</dbReference>
<dbReference type="InterPro" id="IPR011048">
    <property type="entry name" value="Haem_d1_sf"/>
</dbReference>
<feature type="chain" id="PRO_5006131625" evidence="1">
    <location>
        <begin position="21"/>
        <end position="404"/>
    </location>
</feature>
<proteinExistence type="predicted"/>
<dbReference type="InterPro" id="IPR006311">
    <property type="entry name" value="TAT_signal"/>
</dbReference>
<dbReference type="SUPFAM" id="SSF51004">
    <property type="entry name" value="C-terminal (heme d1) domain of cytochrome cd1-nitrite reductase"/>
    <property type="match status" value="1"/>
</dbReference>
<dbReference type="EMBL" id="LJYW01000001">
    <property type="protein sequence ID" value="KPL53808.1"/>
    <property type="molecule type" value="Genomic_DNA"/>
</dbReference>
<organism evidence="2 3">
    <name type="scientific">Prosthecodimorpha hirschii</name>
    <dbReference type="NCBI Taxonomy" id="665126"/>
    <lineage>
        <taxon>Bacteria</taxon>
        <taxon>Pseudomonadati</taxon>
        <taxon>Pseudomonadota</taxon>
        <taxon>Alphaproteobacteria</taxon>
        <taxon>Hyphomicrobiales</taxon>
        <taxon>Ancalomicrobiaceae</taxon>
        <taxon>Prosthecodimorpha</taxon>
    </lineage>
</organism>
<accession>A0A0P6VMA8</accession>
<dbReference type="CDD" id="cd20778">
    <property type="entry name" value="8prop_hemeD1_NirF"/>
    <property type="match status" value="1"/>
</dbReference>
<dbReference type="Proteomes" id="UP000048984">
    <property type="component" value="Unassembled WGS sequence"/>
</dbReference>
<reference evidence="2 3" key="2">
    <citation type="submission" date="2015-10" db="EMBL/GenBank/DDBJ databases">
        <title>Draft Genome Sequence of Prosthecomicrobium hirschii ATCC 27832.</title>
        <authorList>
            <person name="Daniel J."/>
            <person name="Givan S.A."/>
            <person name="Brun Y.V."/>
            <person name="Brown P.J."/>
        </authorList>
    </citation>
    <scope>NUCLEOTIDE SEQUENCE [LARGE SCALE GENOMIC DNA]</scope>
    <source>
        <strain evidence="2 3">16</strain>
    </source>
</reference>